<gene>
    <name evidence="2" type="ORF">GUY60_02735</name>
</gene>
<evidence type="ECO:0008006" key="4">
    <source>
        <dbReference type="Google" id="ProtNLM"/>
    </source>
</evidence>
<evidence type="ECO:0000256" key="1">
    <source>
        <dbReference type="SAM" id="SignalP"/>
    </source>
</evidence>
<dbReference type="RefSeq" id="WP_161693345.1">
    <property type="nucleotide sequence ID" value="NZ_JAAAHS010000010.1"/>
</dbReference>
<name>A0A964XK57_9ACTN</name>
<reference evidence="2" key="1">
    <citation type="submission" date="2020-01" db="EMBL/GenBank/DDBJ databases">
        <title>Whole-genome analyses of novel actinobacteria.</title>
        <authorList>
            <person name="Sahin N."/>
        </authorList>
    </citation>
    <scope>NUCLEOTIDE SEQUENCE</scope>
    <source>
        <strain evidence="2">YC537</strain>
    </source>
</reference>
<dbReference type="Proteomes" id="UP000598297">
    <property type="component" value="Unassembled WGS sequence"/>
</dbReference>
<comment type="caution">
    <text evidence="2">The sequence shown here is derived from an EMBL/GenBank/DDBJ whole genome shotgun (WGS) entry which is preliminary data.</text>
</comment>
<evidence type="ECO:0000313" key="3">
    <source>
        <dbReference type="Proteomes" id="UP000598297"/>
    </source>
</evidence>
<proteinExistence type="predicted"/>
<feature type="signal peptide" evidence="1">
    <location>
        <begin position="1"/>
        <end position="22"/>
    </location>
</feature>
<keyword evidence="1" id="KW-0732">Signal</keyword>
<sequence length="235" mass="24175">MRGKTAKAALAGALAAIIAAPAVPLAEKLFGGPDVDVSVVRAQAGEVDVVHTETDASGTRKDTKLPTAGVEVTLKNGGEDPAVIVEARLSVLTVDRVRACKPVGGDIQSTGTYGVSLPGSAASGDSYQGQVQFEVAPHDADALTVTVGAKEPLVHGAPLSLYRVHLQVREAGSSDFIDVPGEYSLGVMPSAADGLKYDTCMKRRAHKAVRAFLDGHGSDTITPTLRGILHAANSS</sequence>
<keyword evidence="3" id="KW-1185">Reference proteome</keyword>
<accession>A0A964XK57</accession>
<protein>
    <recommendedName>
        <fullName evidence="4">Secreted protein</fullName>
    </recommendedName>
</protein>
<feature type="chain" id="PRO_5038635697" description="Secreted protein" evidence="1">
    <location>
        <begin position="23"/>
        <end position="235"/>
    </location>
</feature>
<organism evidence="2 3">
    <name type="scientific">Streptomyces boluensis</name>
    <dbReference type="NCBI Taxonomy" id="1775135"/>
    <lineage>
        <taxon>Bacteria</taxon>
        <taxon>Bacillati</taxon>
        <taxon>Actinomycetota</taxon>
        <taxon>Actinomycetes</taxon>
        <taxon>Kitasatosporales</taxon>
        <taxon>Streptomycetaceae</taxon>
        <taxon>Streptomyces</taxon>
    </lineage>
</organism>
<evidence type="ECO:0000313" key="2">
    <source>
        <dbReference type="EMBL" id="NBE50362.1"/>
    </source>
</evidence>
<dbReference type="EMBL" id="JAAAHS010000010">
    <property type="protein sequence ID" value="NBE50362.1"/>
    <property type="molecule type" value="Genomic_DNA"/>
</dbReference>
<dbReference type="AlphaFoldDB" id="A0A964XK57"/>